<keyword evidence="3" id="KW-1185">Reference proteome</keyword>
<accession>A0A182T1R1</accession>
<feature type="compositionally biased region" description="Polar residues" evidence="1">
    <location>
        <begin position="15"/>
        <end position="31"/>
    </location>
</feature>
<feature type="region of interest" description="Disordered" evidence="1">
    <location>
        <begin position="1"/>
        <end position="69"/>
    </location>
</feature>
<name>A0A182T1R1_9DIPT</name>
<evidence type="ECO:0000313" key="2">
    <source>
        <dbReference type="EnsemblMetazoa" id="AMAM017871-PA"/>
    </source>
</evidence>
<feature type="compositionally biased region" description="Low complexity" evidence="1">
    <location>
        <begin position="52"/>
        <end position="61"/>
    </location>
</feature>
<reference evidence="3" key="1">
    <citation type="submission" date="2013-09" db="EMBL/GenBank/DDBJ databases">
        <title>The Genome Sequence of Anopheles maculatus species B.</title>
        <authorList>
            <consortium name="The Broad Institute Genomics Platform"/>
            <person name="Neafsey D.E."/>
            <person name="Besansky N."/>
            <person name="Howell P."/>
            <person name="Walton C."/>
            <person name="Young S.K."/>
            <person name="Zeng Q."/>
            <person name="Gargeya S."/>
            <person name="Fitzgerald M."/>
            <person name="Haas B."/>
            <person name="Abouelleil A."/>
            <person name="Allen A.W."/>
            <person name="Alvarado L."/>
            <person name="Arachchi H.M."/>
            <person name="Berlin A.M."/>
            <person name="Chapman S.B."/>
            <person name="Gainer-Dewar J."/>
            <person name="Goldberg J."/>
            <person name="Griggs A."/>
            <person name="Gujja S."/>
            <person name="Hansen M."/>
            <person name="Howarth C."/>
            <person name="Imamovic A."/>
            <person name="Ireland A."/>
            <person name="Larimer J."/>
            <person name="McCowan C."/>
            <person name="Murphy C."/>
            <person name="Pearson M."/>
            <person name="Poon T.W."/>
            <person name="Priest M."/>
            <person name="Roberts A."/>
            <person name="Saif S."/>
            <person name="Shea T."/>
            <person name="Sisk P."/>
            <person name="Sykes S."/>
            <person name="Wortman J."/>
            <person name="Nusbaum C."/>
            <person name="Birren B."/>
        </authorList>
    </citation>
    <scope>NUCLEOTIDE SEQUENCE [LARGE SCALE GENOMIC DNA]</scope>
    <source>
        <strain evidence="3">maculatus3</strain>
    </source>
</reference>
<organism evidence="2 3">
    <name type="scientific">Anopheles maculatus</name>
    <dbReference type="NCBI Taxonomy" id="74869"/>
    <lineage>
        <taxon>Eukaryota</taxon>
        <taxon>Metazoa</taxon>
        <taxon>Ecdysozoa</taxon>
        <taxon>Arthropoda</taxon>
        <taxon>Hexapoda</taxon>
        <taxon>Insecta</taxon>
        <taxon>Pterygota</taxon>
        <taxon>Neoptera</taxon>
        <taxon>Endopterygota</taxon>
        <taxon>Diptera</taxon>
        <taxon>Nematocera</taxon>
        <taxon>Culicoidea</taxon>
        <taxon>Culicidae</taxon>
        <taxon>Anophelinae</taxon>
        <taxon>Anopheles</taxon>
        <taxon>Anopheles maculatus group</taxon>
    </lineage>
</organism>
<dbReference type="VEuPathDB" id="VectorBase:AMAM017871"/>
<feature type="compositionally biased region" description="Acidic residues" evidence="1">
    <location>
        <begin position="32"/>
        <end position="46"/>
    </location>
</feature>
<evidence type="ECO:0000313" key="3">
    <source>
        <dbReference type="Proteomes" id="UP000075901"/>
    </source>
</evidence>
<dbReference type="Proteomes" id="UP000075901">
    <property type="component" value="Unassembled WGS sequence"/>
</dbReference>
<evidence type="ECO:0000256" key="1">
    <source>
        <dbReference type="SAM" id="MobiDB-lite"/>
    </source>
</evidence>
<protein>
    <submittedName>
        <fullName evidence="2">Uncharacterized protein</fullName>
    </submittedName>
</protein>
<sequence>MDLNERDEMEAGTSREGTSYQMPGTSTFTESNSEENFEQETLDLPDLDYNTSADESSSGSSDVEDNSVRNIDEMPIVDGIRYWALSTNASHRSVNMILKLFKKTNIQKAAYKHFHFEGVSRRIAIA</sequence>
<dbReference type="AlphaFoldDB" id="A0A182T1R1"/>
<proteinExistence type="predicted"/>
<dbReference type="EnsemblMetazoa" id="AMAM017871-RA">
    <property type="protein sequence ID" value="AMAM017871-PA"/>
    <property type="gene ID" value="AMAM017871"/>
</dbReference>
<reference evidence="2" key="2">
    <citation type="submission" date="2020-05" db="UniProtKB">
        <authorList>
            <consortium name="EnsemblMetazoa"/>
        </authorList>
    </citation>
    <scope>IDENTIFICATION</scope>
    <source>
        <strain evidence="2">maculatus3</strain>
    </source>
</reference>